<comment type="caution">
    <text evidence="1">The sequence shown here is derived from an EMBL/GenBank/DDBJ whole genome shotgun (WGS) entry which is preliminary data.</text>
</comment>
<dbReference type="AlphaFoldDB" id="A0A4S9D081"/>
<organism evidence="1">
    <name type="scientific">Aureobasidium pullulans</name>
    <name type="common">Black yeast</name>
    <name type="synonym">Pullularia pullulans</name>
    <dbReference type="NCBI Taxonomy" id="5580"/>
    <lineage>
        <taxon>Eukaryota</taxon>
        <taxon>Fungi</taxon>
        <taxon>Dikarya</taxon>
        <taxon>Ascomycota</taxon>
        <taxon>Pezizomycotina</taxon>
        <taxon>Dothideomycetes</taxon>
        <taxon>Dothideomycetidae</taxon>
        <taxon>Dothideales</taxon>
        <taxon>Saccotheciaceae</taxon>
        <taxon>Aureobasidium</taxon>
    </lineage>
</organism>
<accession>A0A4S9D081</accession>
<gene>
    <name evidence="1" type="ORF">D6D13_03724</name>
</gene>
<sequence>MQAVNETLSNAKLRPTKMIQPNCSNLLQTLTLGCMLGLTGYFGGISADHKVYRAPIEPTLCRFAHNCDGKISSERSICFEAI</sequence>
<name>A0A4S9D081_AURPU</name>
<dbReference type="EMBL" id="QZAS01000010">
    <property type="protein sequence ID" value="THX13413.1"/>
    <property type="molecule type" value="Genomic_DNA"/>
</dbReference>
<protein>
    <submittedName>
        <fullName evidence="1">Uncharacterized protein</fullName>
    </submittedName>
</protein>
<reference evidence="1" key="1">
    <citation type="submission" date="2018-10" db="EMBL/GenBank/DDBJ databases">
        <title>Fifty Aureobasidium pullulans genomes reveal a recombining polyextremotolerant generalist.</title>
        <authorList>
            <person name="Gostincar C."/>
            <person name="Turk M."/>
            <person name="Zajc J."/>
            <person name="Gunde-Cimerman N."/>
        </authorList>
    </citation>
    <scope>NUCLEOTIDE SEQUENCE [LARGE SCALE GENOMIC DNA]</scope>
    <source>
        <strain evidence="1">EXF-10085</strain>
    </source>
</reference>
<proteinExistence type="predicted"/>
<evidence type="ECO:0000313" key="1">
    <source>
        <dbReference type="EMBL" id="THX13413.1"/>
    </source>
</evidence>